<dbReference type="Gene3D" id="3.40.720.10">
    <property type="entry name" value="Alkaline Phosphatase, subunit A"/>
    <property type="match status" value="1"/>
</dbReference>
<dbReference type="STRING" id="1185767.IIF7_14669"/>
<gene>
    <name evidence="2" type="ORF">IIF7_14669</name>
</gene>
<name>A0A1Y1T2B7_9FLAO</name>
<evidence type="ECO:0000259" key="1">
    <source>
        <dbReference type="Pfam" id="PF00884"/>
    </source>
</evidence>
<dbReference type="SUPFAM" id="SSF53649">
    <property type="entry name" value="Alkaline phosphatase-like"/>
    <property type="match status" value="1"/>
</dbReference>
<proteinExistence type="predicted"/>
<organism evidence="2 3">
    <name type="scientific">Zunongwangia atlantica 22II14-10F7</name>
    <dbReference type="NCBI Taxonomy" id="1185767"/>
    <lineage>
        <taxon>Bacteria</taxon>
        <taxon>Pseudomonadati</taxon>
        <taxon>Bacteroidota</taxon>
        <taxon>Flavobacteriia</taxon>
        <taxon>Flavobacteriales</taxon>
        <taxon>Flavobacteriaceae</taxon>
        <taxon>Zunongwangia</taxon>
    </lineage>
</organism>
<sequence>MVFIEYSTIGVAQEKPNILWLTFEDTSPQFIGCYGDENAETPVMDKMAAGGVRFTNAFSTGTVCSPSRSTIITGVPTYKMGSGNHRSNFPIPEFIKGFPKYLREAGYYVTNNYKTDYNIAGMDTFVAETWDESSGKAGWWNRKGNQPFFSVFNIPDSHQSRTMSMSYEWYEKNVLAYLEPEKKNDKDDDREISQDIELKIPAKKEFSGLHEKKIIGDTAFAMPPIYLDSEAMRKQMARVYNSIKLTDMKMGELLQRLQEDGLLEETIVFIFSDHGEGVPRAKTNGIGLGYRVPFIVWFPEKYKHLSPWGTSGLVSDELIDFEDLAPSILKLAGVEVPEYMNGRALLEKDREPAPDYTYLSTDRADNGPDMVRTITDGRYVYSRNFMPFFPEVKYIRYIDIGEITQQIRKDYKAGKLNEFQESMFKKKPLEVLYDLKSDPWEINNLAKEPEYQEMMEQMRERLEEKIMDDRDVHFLPEYELGEISETTTPYEFRKNKEKYPLKNILETANLVGKSGKAVEKKLFQDLNDENSCVRYWASMGLYAIKSDLSQNQLKKIKAALGDDYPPVQINLAASLYAQTEDKEAERVLKEFILSQNEHLALSAINYTLYLENRSSFIPDIKKVYNSEVGYKTKAAAEDFLDLEELLSKNKPEE</sequence>
<dbReference type="InterPro" id="IPR017850">
    <property type="entry name" value="Alkaline_phosphatase_core_sf"/>
</dbReference>
<dbReference type="InterPro" id="IPR000917">
    <property type="entry name" value="Sulfatase_N"/>
</dbReference>
<dbReference type="PANTHER" id="PTHR43751">
    <property type="entry name" value="SULFATASE"/>
    <property type="match status" value="1"/>
</dbReference>
<dbReference type="SUPFAM" id="SSF48371">
    <property type="entry name" value="ARM repeat"/>
    <property type="match status" value="1"/>
</dbReference>
<dbReference type="InterPro" id="IPR016024">
    <property type="entry name" value="ARM-type_fold"/>
</dbReference>
<dbReference type="Pfam" id="PF00884">
    <property type="entry name" value="Sulfatase"/>
    <property type="match status" value="1"/>
</dbReference>
<feature type="domain" description="Sulfatase N-terminal" evidence="1">
    <location>
        <begin position="16"/>
        <end position="334"/>
    </location>
</feature>
<dbReference type="InterPro" id="IPR052701">
    <property type="entry name" value="GAG_Ulvan_Degrading_Sulfatases"/>
</dbReference>
<protein>
    <submittedName>
        <fullName evidence="2">Sulfatase</fullName>
    </submittedName>
</protein>
<dbReference type="CDD" id="cd16027">
    <property type="entry name" value="SGSH"/>
    <property type="match status" value="1"/>
</dbReference>
<reference evidence="2 3" key="1">
    <citation type="submission" date="2013-04" db="EMBL/GenBank/DDBJ databases">
        <title>Zunongwangia sp. 22II14-10F7 Genome Sequencing.</title>
        <authorList>
            <person name="Lai Q."/>
            <person name="Shao Z."/>
        </authorList>
    </citation>
    <scope>NUCLEOTIDE SEQUENCE [LARGE SCALE GENOMIC DNA]</scope>
    <source>
        <strain evidence="2 3">22II14-10F7</strain>
    </source>
</reference>
<dbReference type="EMBL" id="ARYN01000013">
    <property type="protein sequence ID" value="ORL44764.1"/>
    <property type="molecule type" value="Genomic_DNA"/>
</dbReference>
<accession>A0A1Y1T2B7</accession>
<comment type="caution">
    <text evidence="2">The sequence shown here is derived from an EMBL/GenBank/DDBJ whole genome shotgun (WGS) entry which is preliminary data.</text>
</comment>
<evidence type="ECO:0000313" key="3">
    <source>
        <dbReference type="Proteomes" id="UP000192746"/>
    </source>
</evidence>
<keyword evidence="3" id="KW-1185">Reference proteome</keyword>
<dbReference type="PANTHER" id="PTHR43751:SF3">
    <property type="entry name" value="SULFATASE N-TERMINAL DOMAIN-CONTAINING PROTEIN"/>
    <property type="match status" value="1"/>
</dbReference>
<dbReference type="AlphaFoldDB" id="A0A1Y1T2B7"/>
<evidence type="ECO:0000313" key="2">
    <source>
        <dbReference type="EMBL" id="ORL44764.1"/>
    </source>
</evidence>
<dbReference type="Proteomes" id="UP000192746">
    <property type="component" value="Unassembled WGS sequence"/>
</dbReference>